<dbReference type="EMBL" id="JAXAFJ010000001">
    <property type="protein sequence ID" value="MDX6804683.1"/>
    <property type="molecule type" value="Genomic_DNA"/>
</dbReference>
<evidence type="ECO:0000256" key="1">
    <source>
        <dbReference type="ARBA" id="ARBA00022448"/>
    </source>
</evidence>
<dbReference type="InterPro" id="IPR050093">
    <property type="entry name" value="ABC_SmlMolc_Importer"/>
</dbReference>
<keyword evidence="6" id="KW-1185">Reference proteome</keyword>
<dbReference type="SMART" id="SM00382">
    <property type="entry name" value="AAA"/>
    <property type="match status" value="1"/>
</dbReference>
<name>A0ABU4RIL8_9HYPH</name>
<keyword evidence="3 5" id="KW-0067">ATP-binding</keyword>
<dbReference type="RefSeq" id="WP_319842802.1">
    <property type="nucleotide sequence ID" value="NZ_JAXAFJ010000001.1"/>
</dbReference>
<dbReference type="Pfam" id="PF00005">
    <property type="entry name" value="ABC_tran"/>
    <property type="match status" value="1"/>
</dbReference>
<sequence>MHGTAASQIAFDVDNLTIAFPGRGPGAGAFTPIDRFNLKITAGEITCILGRSGCGKTTLLRSLGGFIKPEPTGGVVYKGQYLTAPTPEVVLIFQENNLFPWLNVRQNVAFGARFRKRPKAEQAALVDRMIETVGLAEAAGAYPHQLSGGMRQRTAIARALVSEPGILLLDEPFSALDISLRRRMHDLLRTIWHDTRKTMVMVTHNVEEAIVVGHRVIVLGGQPSRVLIDVDTRADGLKDRYSAEFLNLQRQIETAIY</sequence>
<reference evidence="5 6" key="1">
    <citation type="submission" date="2023-11" db="EMBL/GenBank/DDBJ databases">
        <authorList>
            <person name="Bao R."/>
        </authorList>
    </citation>
    <scope>NUCLEOTIDE SEQUENCE [LARGE SCALE GENOMIC DNA]</scope>
    <source>
        <strain evidence="5 6">PJ23</strain>
    </source>
</reference>
<evidence type="ECO:0000256" key="2">
    <source>
        <dbReference type="ARBA" id="ARBA00022741"/>
    </source>
</evidence>
<accession>A0ABU4RIL8</accession>
<dbReference type="PANTHER" id="PTHR42781">
    <property type="entry name" value="SPERMIDINE/PUTRESCINE IMPORT ATP-BINDING PROTEIN POTA"/>
    <property type="match status" value="1"/>
</dbReference>
<evidence type="ECO:0000256" key="3">
    <source>
        <dbReference type="ARBA" id="ARBA00022840"/>
    </source>
</evidence>
<organism evidence="5 6">
    <name type="scientific">Terrihabitans rhizophilus</name>
    <dbReference type="NCBI Taxonomy" id="3092662"/>
    <lineage>
        <taxon>Bacteria</taxon>
        <taxon>Pseudomonadati</taxon>
        <taxon>Pseudomonadota</taxon>
        <taxon>Alphaproteobacteria</taxon>
        <taxon>Hyphomicrobiales</taxon>
        <taxon>Terrihabitans</taxon>
    </lineage>
</organism>
<dbReference type="Gene3D" id="3.40.50.300">
    <property type="entry name" value="P-loop containing nucleotide triphosphate hydrolases"/>
    <property type="match status" value="1"/>
</dbReference>
<dbReference type="GO" id="GO:0005524">
    <property type="term" value="F:ATP binding"/>
    <property type="evidence" value="ECO:0007669"/>
    <property type="project" value="UniProtKB-KW"/>
</dbReference>
<gene>
    <name evidence="5" type="ORF">SCD90_01290</name>
</gene>
<evidence type="ECO:0000313" key="5">
    <source>
        <dbReference type="EMBL" id="MDX6804683.1"/>
    </source>
</evidence>
<proteinExistence type="predicted"/>
<evidence type="ECO:0000259" key="4">
    <source>
        <dbReference type="PROSITE" id="PS50893"/>
    </source>
</evidence>
<feature type="domain" description="ABC transporter" evidence="4">
    <location>
        <begin position="11"/>
        <end position="246"/>
    </location>
</feature>
<dbReference type="PROSITE" id="PS50893">
    <property type="entry name" value="ABC_TRANSPORTER_2"/>
    <property type="match status" value="1"/>
</dbReference>
<dbReference type="Proteomes" id="UP001274321">
    <property type="component" value="Unassembled WGS sequence"/>
</dbReference>
<dbReference type="InterPro" id="IPR003593">
    <property type="entry name" value="AAA+_ATPase"/>
</dbReference>
<dbReference type="CDD" id="cd03293">
    <property type="entry name" value="ABC_NrtD_SsuB_transporters"/>
    <property type="match status" value="1"/>
</dbReference>
<comment type="caution">
    <text evidence="5">The sequence shown here is derived from an EMBL/GenBank/DDBJ whole genome shotgun (WGS) entry which is preliminary data.</text>
</comment>
<protein>
    <submittedName>
        <fullName evidence="5">ABC transporter ATP-binding protein</fullName>
    </submittedName>
</protein>
<keyword evidence="1" id="KW-0813">Transport</keyword>
<dbReference type="SUPFAM" id="SSF52540">
    <property type="entry name" value="P-loop containing nucleoside triphosphate hydrolases"/>
    <property type="match status" value="1"/>
</dbReference>
<dbReference type="InterPro" id="IPR027417">
    <property type="entry name" value="P-loop_NTPase"/>
</dbReference>
<dbReference type="InterPro" id="IPR003439">
    <property type="entry name" value="ABC_transporter-like_ATP-bd"/>
</dbReference>
<evidence type="ECO:0000313" key="6">
    <source>
        <dbReference type="Proteomes" id="UP001274321"/>
    </source>
</evidence>
<keyword evidence="2" id="KW-0547">Nucleotide-binding</keyword>
<dbReference type="PANTHER" id="PTHR42781:SF8">
    <property type="entry name" value="BICARBONATE TRANSPORT ATP-BINDING PROTEIN CMPC"/>
    <property type="match status" value="1"/>
</dbReference>